<evidence type="ECO:0000313" key="3">
    <source>
        <dbReference type="EMBL" id="GAA3831430.1"/>
    </source>
</evidence>
<proteinExistence type="predicted"/>
<evidence type="ECO:0000256" key="1">
    <source>
        <dbReference type="SAM" id="MobiDB-lite"/>
    </source>
</evidence>
<reference evidence="4" key="1">
    <citation type="journal article" date="2019" name="Int. J. Syst. Evol. Microbiol.">
        <title>The Global Catalogue of Microorganisms (GCM) 10K type strain sequencing project: providing services to taxonomists for standard genome sequencing and annotation.</title>
        <authorList>
            <consortium name="The Broad Institute Genomics Platform"/>
            <consortium name="The Broad Institute Genome Sequencing Center for Infectious Disease"/>
            <person name="Wu L."/>
            <person name="Ma J."/>
        </authorList>
    </citation>
    <scope>NUCLEOTIDE SEQUENCE [LARGE SCALE GENOMIC DNA]</scope>
    <source>
        <strain evidence="4">JCM 16908</strain>
    </source>
</reference>
<accession>A0ABP7J1A1</accession>
<feature type="domain" description="DUF397" evidence="2">
    <location>
        <begin position="94"/>
        <end position="135"/>
    </location>
</feature>
<dbReference type="EMBL" id="BAAAZR010000028">
    <property type="protein sequence ID" value="GAA3831430.1"/>
    <property type="molecule type" value="Genomic_DNA"/>
</dbReference>
<protein>
    <recommendedName>
        <fullName evidence="2">DUF397 domain-containing protein</fullName>
    </recommendedName>
</protein>
<dbReference type="InterPro" id="IPR007278">
    <property type="entry name" value="DUF397"/>
</dbReference>
<sequence length="142" mass="14844">MSPGEPTLGDATGDPYGMSPYARISVGGYMPALTSGLWLPVSHRAAEPQELLNRPTDLPDSSTPLQEGNEHMKTLYDCDLTGAAFARLCGGNTGEEGEACVELAMIPGVNDAFALRDSKNPDAGTLRFSGAELRAAGMTIIG</sequence>
<name>A0ABP7J1A1_9ACTN</name>
<dbReference type="Pfam" id="PF04149">
    <property type="entry name" value="DUF397"/>
    <property type="match status" value="1"/>
</dbReference>
<feature type="region of interest" description="Disordered" evidence="1">
    <location>
        <begin position="49"/>
        <end position="68"/>
    </location>
</feature>
<dbReference type="Proteomes" id="UP001500888">
    <property type="component" value="Unassembled WGS sequence"/>
</dbReference>
<dbReference type="RefSeq" id="WP_344947829.1">
    <property type="nucleotide sequence ID" value="NZ_BAAAZR010000028.1"/>
</dbReference>
<evidence type="ECO:0000313" key="4">
    <source>
        <dbReference type="Proteomes" id="UP001500888"/>
    </source>
</evidence>
<evidence type="ECO:0000259" key="2">
    <source>
        <dbReference type="Pfam" id="PF04149"/>
    </source>
</evidence>
<keyword evidence="4" id="KW-1185">Reference proteome</keyword>
<gene>
    <name evidence="3" type="ORF">GCM10022226_60700</name>
</gene>
<comment type="caution">
    <text evidence="3">The sequence shown here is derived from an EMBL/GenBank/DDBJ whole genome shotgun (WGS) entry which is preliminary data.</text>
</comment>
<organism evidence="3 4">
    <name type="scientific">Sphaerisporangium flaviroseum</name>
    <dbReference type="NCBI Taxonomy" id="509199"/>
    <lineage>
        <taxon>Bacteria</taxon>
        <taxon>Bacillati</taxon>
        <taxon>Actinomycetota</taxon>
        <taxon>Actinomycetes</taxon>
        <taxon>Streptosporangiales</taxon>
        <taxon>Streptosporangiaceae</taxon>
        <taxon>Sphaerisporangium</taxon>
    </lineage>
</organism>